<evidence type="ECO:0000313" key="3">
    <source>
        <dbReference type="Proteomes" id="UP000634476"/>
    </source>
</evidence>
<comment type="caution">
    <text evidence="2">The sequence shown here is derived from an EMBL/GenBank/DDBJ whole genome shotgun (WGS) entry which is preliminary data.</text>
</comment>
<organism evidence="2 3">
    <name type="scientific">Planobispora takensis</name>
    <dbReference type="NCBI Taxonomy" id="1367882"/>
    <lineage>
        <taxon>Bacteria</taxon>
        <taxon>Bacillati</taxon>
        <taxon>Actinomycetota</taxon>
        <taxon>Actinomycetes</taxon>
        <taxon>Streptosporangiales</taxon>
        <taxon>Streptosporangiaceae</taxon>
        <taxon>Planobispora</taxon>
    </lineage>
</organism>
<evidence type="ECO:0000256" key="1">
    <source>
        <dbReference type="SAM" id="MobiDB-lite"/>
    </source>
</evidence>
<protein>
    <submittedName>
        <fullName evidence="2">Uncharacterized protein</fullName>
    </submittedName>
</protein>
<dbReference type="AlphaFoldDB" id="A0A8J3SW52"/>
<dbReference type="EMBL" id="BOOK01000027">
    <property type="protein sequence ID" value="GII01739.1"/>
    <property type="molecule type" value="Genomic_DNA"/>
</dbReference>
<sequence>MTTPTPPTAADLPIVFMVDEGQMILSGCNQGNDWLIGARPGQGKSAAVHQVLAELQPLYRAMQLRIQAAKQTAGERTPSPIRPVRDAAPTPPRTVAAPRNPARSNGNEVTPS</sequence>
<feature type="compositionally biased region" description="Low complexity" evidence="1">
    <location>
        <begin position="93"/>
        <end position="103"/>
    </location>
</feature>
<gene>
    <name evidence="2" type="ORF">Pta02_37470</name>
</gene>
<keyword evidence="3" id="KW-1185">Reference proteome</keyword>
<proteinExistence type="predicted"/>
<dbReference type="RefSeq" id="WP_203876111.1">
    <property type="nucleotide sequence ID" value="NZ_BOOK01000027.1"/>
</dbReference>
<evidence type="ECO:0000313" key="2">
    <source>
        <dbReference type="EMBL" id="GII01739.1"/>
    </source>
</evidence>
<reference evidence="2" key="1">
    <citation type="submission" date="2021-01" db="EMBL/GenBank/DDBJ databases">
        <title>Whole genome shotgun sequence of Planobispora takensis NBRC 109077.</title>
        <authorList>
            <person name="Komaki H."/>
            <person name="Tamura T."/>
        </authorList>
    </citation>
    <scope>NUCLEOTIDE SEQUENCE</scope>
    <source>
        <strain evidence="2">NBRC 109077</strain>
    </source>
</reference>
<dbReference type="Proteomes" id="UP000634476">
    <property type="component" value="Unassembled WGS sequence"/>
</dbReference>
<feature type="region of interest" description="Disordered" evidence="1">
    <location>
        <begin position="69"/>
        <end position="112"/>
    </location>
</feature>
<name>A0A8J3SW52_9ACTN</name>
<accession>A0A8J3SW52</accession>